<dbReference type="PANTHER" id="PTHR13650:SF0">
    <property type="entry name" value="SPATACSIN"/>
    <property type="match status" value="1"/>
</dbReference>
<accession>A0AAW1YMJ9</accession>
<gene>
    <name evidence="1" type="ORF">M0R45_005382</name>
</gene>
<evidence type="ECO:0000313" key="1">
    <source>
        <dbReference type="EMBL" id="KAK9949871.1"/>
    </source>
</evidence>
<comment type="caution">
    <text evidence="1">The sequence shown here is derived from an EMBL/GenBank/DDBJ whole genome shotgun (WGS) entry which is preliminary data.</text>
</comment>
<dbReference type="PANTHER" id="PTHR13650">
    <property type="entry name" value="SPATACSIN"/>
    <property type="match status" value="1"/>
</dbReference>
<organism evidence="1 2">
    <name type="scientific">Rubus argutus</name>
    <name type="common">Southern blackberry</name>
    <dbReference type="NCBI Taxonomy" id="59490"/>
    <lineage>
        <taxon>Eukaryota</taxon>
        <taxon>Viridiplantae</taxon>
        <taxon>Streptophyta</taxon>
        <taxon>Embryophyta</taxon>
        <taxon>Tracheophyta</taxon>
        <taxon>Spermatophyta</taxon>
        <taxon>Magnoliopsida</taxon>
        <taxon>eudicotyledons</taxon>
        <taxon>Gunneridae</taxon>
        <taxon>Pentapetalae</taxon>
        <taxon>rosids</taxon>
        <taxon>fabids</taxon>
        <taxon>Rosales</taxon>
        <taxon>Rosaceae</taxon>
        <taxon>Rosoideae</taxon>
        <taxon>Rosoideae incertae sedis</taxon>
        <taxon>Rubus</taxon>
    </lineage>
</organism>
<keyword evidence="2" id="KW-1185">Reference proteome</keyword>
<dbReference type="EMBL" id="JBEDUW010000001">
    <property type="protein sequence ID" value="KAK9949871.1"/>
    <property type="molecule type" value="Genomic_DNA"/>
</dbReference>
<dbReference type="GO" id="GO:0005737">
    <property type="term" value="C:cytoplasm"/>
    <property type="evidence" value="ECO:0007669"/>
    <property type="project" value="TreeGrafter"/>
</dbReference>
<evidence type="ECO:0000313" key="2">
    <source>
        <dbReference type="Proteomes" id="UP001457282"/>
    </source>
</evidence>
<reference evidence="1 2" key="1">
    <citation type="journal article" date="2023" name="G3 (Bethesda)">
        <title>A chromosome-length genome assembly and annotation of blackberry (Rubus argutus, cv. 'Hillquist').</title>
        <authorList>
            <person name="Bruna T."/>
            <person name="Aryal R."/>
            <person name="Dudchenko O."/>
            <person name="Sargent D.J."/>
            <person name="Mead D."/>
            <person name="Buti M."/>
            <person name="Cavallini A."/>
            <person name="Hytonen T."/>
            <person name="Andres J."/>
            <person name="Pham M."/>
            <person name="Weisz D."/>
            <person name="Mascagni F."/>
            <person name="Usai G."/>
            <person name="Natali L."/>
            <person name="Bassil N."/>
            <person name="Fernandez G.E."/>
            <person name="Lomsadze A."/>
            <person name="Armour M."/>
            <person name="Olukolu B."/>
            <person name="Poorten T."/>
            <person name="Britton C."/>
            <person name="Davik J."/>
            <person name="Ashrafi H."/>
            <person name="Aiden E.L."/>
            <person name="Borodovsky M."/>
            <person name="Worthington M."/>
        </authorList>
    </citation>
    <scope>NUCLEOTIDE SEQUENCE [LARGE SCALE GENOMIC DNA]</scope>
    <source>
        <strain evidence="1">PI 553951</strain>
    </source>
</reference>
<protein>
    <submittedName>
        <fullName evidence="1">Uncharacterized protein</fullName>
    </submittedName>
</protein>
<dbReference type="AlphaFoldDB" id="A0AAW1YMJ9"/>
<dbReference type="Proteomes" id="UP001457282">
    <property type="component" value="Unassembled WGS sequence"/>
</dbReference>
<proteinExistence type="predicted"/>
<dbReference type="InterPro" id="IPR028103">
    <property type="entry name" value="Spatacsin"/>
</dbReference>
<name>A0AAW1YMJ9_RUBAR</name>
<sequence length="83" mass="9258">MIARWKIDNLDLKAVVSDALLSGRLPLAVLQLHLHRSRDSFSGKEPHDTFTEVRDVGRAIAYDLFLKGESGLAVATLQRLGRM</sequence>